<dbReference type="EMBL" id="JAVYII010000006">
    <property type="protein sequence ID" value="MDT9594274.1"/>
    <property type="molecule type" value="Genomic_DNA"/>
</dbReference>
<accession>A0ABU3PYS4</accession>
<evidence type="ECO:0000313" key="1">
    <source>
        <dbReference type="EMBL" id="MDT9594274.1"/>
    </source>
</evidence>
<dbReference type="Pfam" id="PF01257">
    <property type="entry name" value="2Fe-2S_thioredx"/>
    <property type="match status" value="1"/>
</dbReference>
<proteinExistence type="predicted"/>
<dbReference type="SUPFAM" id="SSF53790">
    <property type="entry name" value="Tetrapyrrole methylase"/>
    <property type="match status" value="1"/>
</dbReference>
<dbReference type="CDD" id="cd02980">
    <property type="entry name" value="TRX_Fd_family"/>
    <property type="match status" value="1"/>
</dbReference>
<reference evidence="1 2" key="1">
    <citation type="submission" date="2023-08" db="EMBL/GenBank/DDBJ databases">
        <title>Nocardioides seae sp. nov., a bacterium isolated from a soil.</title>
        <authorList>
            <person name="Wang X."/>
        </authorList>
    </citation>
    <scope>NUCLEOTIDE SEQUENCE [LARGE SCALE GENOMIC DNA]</scope>
    <source>
        <strain evidence="1 2">YZH12</strain>
    </source>
</reference>
<evidence type="ECO:0000313" key="2">
    <source>
        <dbReference type="Proteomes" id="UP001268542"/>
    </source>
</evidence>
<dbReference type="Proteomes" id="UP001268542">
    <property type="component" value="Unassembled WGS sequence"/>
</dbReference>
<protein>
    <submittedName>
        <fullName evidence="1">(2Fe-2S) ferredoxin domain-containing protein</fullName>
    </submittedName>
</protein>
<dbReference type="Gene3D" id="3.40.30.10">
    <property type="entry name" value="Glutaredoxin"/>
    <property type="match status" value="1"/>
</dbReference>
<gene>
    <name evidence="1" type="ORF">RDV89_14415</name>
</gene>
<dbReference type="SUPFAM" id="SSF52833">
    <property type="entry name" value="Thioredoxin-like"/>
    <property type="match status" value="1"/>
</dbReference>
<dbReference type="RefSeq" id="WP_315733855.1">
    <property type="nucleotide sequence ID" value="NZ_JAVYII010000006.1"/>
</dbReference>
<dbReference type="InterPro" id="IPR035996">
    <property type="entry name" value="4pyrrol_Methylase_sf"/>
</dbReference>
<keyword evidence="2" id="KW-1185">Reference proteome</keyword>
<dbReference type="InterPro" id="IPR036249">
    <property type="entry name" value="Thioredoxin-like_sf"/>
</dbReference>
<name>A0ABU3PYS4_9ACTN</name>
<sequence length="251" mass="26712">MTAAVPPVPPVPDLPPGEVRLLVGMSVREASHAGRMAAMADALGAQVAYLQVGDPSLSAALTRLADEGVERVVLLGVSLGTLAPANSWLRRIAGHWWRERGETSGHRPVVAVATTLLRHESDLELGVLDVTRPIHGAEAPLTSAAWEDVPGHRHHVLVCRGPRCSAQGADATAEALGRALRARDLGDDDVLVTQTGCLFPCNHAPVVCVQPDDSWYARLGADDVDALVDSHLVEGVPLAAKRLERRRPEQP</sequence>
<comment type="caution">
    <text evidence="1">The sequence shown here is derived from an EMBL/GenBank/DDBJ whole genome shotgun (WGS) entry which is preliminary data.</text>
</comment>
<organism evidence="1 2">
    <name type="scientific">Nocardioides imazamoxiresistens</name>
    <dbReference type="NCBI Taxonomy" id="3231893"/>
    <lineage>
        <taxon>Bacteria</taxon>
        <taxon>Bacillati</taxon>
        <taxon>Actinomycetota</taxon>
        <taxon>Actinomycetes</taxon>
        <taxon>Propionibacteriales</taxon>
        <taxon>Nocardioidaceae</taxon>
        <taxon>Nocardioides</taxon>
    </lineage>
</organism>